<comment type="function">
    <text evidence="1">Probable oxidoreductase that may play a role as regulator of mitochondrial function.</text>
</comment>
<dbReference type="InterPro" id="IPR002937">
    <property type="entry name" value="Amino_oxidase"/>
</dbReference>
<dbReference type="Gene3D" id="3.50.50.60">
    <property type="entry name" value="FAD/NAD(P)-binding domain"/>
    <property type="match status" value="2"/>
</dbReference>
<dbReference type="PROSITE" id="PS51257">
    <property type="entry name" value="PROKAR_LIPOPROTEIN"/>
    <property type="match status" value="1"/>
</dbReference>
<evidence type="ECO:0000256" key="3">
    <source>
        <dbReference type="ARBA" id="ARBA00040298"/>
    </source>
</evidence>
<dbReference type="GO" id="GO:0016491">
    <property type="term" value="F:oxidoreductase activity"/>
    <property type="evidence" value="ECO:0007669"/>
    <property type="project" value="InterPro"/>
</dbReference>
<proteinExistence type="predicted"/>
<dbReference type="SUPFAM" id="SSF51905">
    <property type="entry name" value="FAD/NAD(P)-binding domain"/>
    <property type="match status" value="1"/>
</dbReference>
<evidence type="ECO:0000259" key="4">
    <source>
        <dbReference type="Pfam" id="PF01593"/>
    </source>
</evidence>
<evidence type="ECO:0000256" key="1">
    <source>
        <dbReference type="ARBA" id="ARBA00037217"/>
    </source>
</evidence>
<evidence type="ECO:0000313" key="6">
    <source>
        <dbReference type="Proteomes" id="UP000479241"/>
    </source>
</evidence>
<dbReference type="InterPro" id="IPR036188">
    <property type="entry name" value="FAD/NAD-bd_sf"/>
</dbReference>
<dbReference type="Proteomes" id="UP000479241">
    <property type="component" value="Unassembled WGS sequence"/>
</dbReference>
<name>A0A6L9W4A8_9ACTN</name>
<gene>
    <name evidence="5" type="ORF">GCU60_14115</name>
</gene>
<dbReference type="RefSeq" id="WP_163206279.1">
    <property type="nucleotide sequence ID" value="NZ_JAAGWG010000022.1"/>
</dbReference>
<dbReference type="PANTHER" id="PTHR10668:SF103">
    <property type="entry name" value="PYRIDINE NUCLEOTIDE-DISULFIDE OXIDOREDUCTASE DOMAIN-CONTAINING PROTEIN 2"/>
    <property type="match status" value="1"/>
</dbReference>
<evidence type="ECO:0000313" key="5">
    <source>
        <dbReference type="EMBL" id="NEK86877.1"/>
    </source>
</evidence>
<comment type="caution">
    <text evidence="5">The sequence shown here is derived from an EMBL/GenBank/DDBJ whole genome shotgun (WGS) entry which is preliminary data.</text>
</comment>
<accession>A0A6L9W4A8</accession>
<dbReference type="EMBL" id="JAAGWG010000022">
    <property type="protein sequence ID" value="NEK86877.1"/>
    <property type="molecule type" value="Genomic_DNA"/>
</dbReference>
<comment type="subunit">
    <text evidence="2">Interacts with COX5B; this interaction may contribute to localize PYROXD2 to the inner face of the inner mitochondrial membrane.</text>
</comment>
<protein>
    <recommendedName>
        <fullName evidence="3">Pyridine nucleotide-disulfide oxidoreductase domain-containing protein 2</fullName>
    </recommendedName>
</protein>
<dbReference type="Pfam" id="PF01593">
    <property type="entry name" value="Amino_oxidase"/>
    <property type="match status" value="1"/>
</dbReference>
<dbReference type="AlphaFoldDB" id="A0A6L9W4A8"/>
<feature type="domain" description="Amine oxidase" evidence="4">
    <location>
        <begin position="22"/>
        <end position="308"/>
    </location>
</feature>
<organism evidence="5 6">
    <name type="scientific">Blastococcus saxobsidens</name>
    <dbReference type="NCBI Taxonomy" id="138336"/>
    <lineage>
        <taxon>Bacteria</taxon>
        <taxon>Bacillati</taxon>
        <taxon>Actinomycetota</taxon>
        <taxon>Actinomycetes</taxon>
        <taxon>Geodermatophilales</taxon>
        <taxon>Geodermatophilaceae</taxon>
        <taxon>Blastococcus</taxon>
    </lineage>
</organism>
<sequence length="562" mass="61379">MSSESRYDVVVLGGGHHSTIIACYLARAGLSVGVFERSGRLGGSAVSGNGPLRGYTMNHYSHWTRFYSHPAYRDFDLHAEGLRYVFPEGNEAMVFDDGTAFVGWSAYRVVDDLGTQVPWPEGVARTEAAIRVFSGADADFYLRFHEAYTTKWKKAFGQHRFTAPTPWGTPDALESLVEDGGLIEPVHQVMSVRQLAYDFFESDELRTLFMRAATTSTGAYPDDVLGLQGLVHVLGLTLSLEPAAIAVGGTQAITDALVSAGRRRGVEYRTHAETKEILVEGGRAVGIRLADGETVRADLVVSGLGMPQTVLDLLPSVQRTPRIDHRLRNIHFDRGQLLWANIAVHELPDYAAATGNPEVGPQPRLYWGPKDPDWLATRYQAEIMTRGYSSRAFALTSADTIWDPSRAPAGQHLVGVEEFTAPLRLFSSSDWKRIEGEVADLLVSQWQRYAPNMTRDVIASVRLTMPRDVLATHPDMGEGGYSQGSTIASQSGRFRPIPELSGYRTLLPNLYTCSSSMHSGSGIGRGSSLNCWRAIAADLSLDADADLRPVAPPVAAPVTVEA</sequence>
<evidence type="ECO:0000256" key="2">
    <source>
        <dbReference type="ARBA" id="ARBA00038825"/>
    </source>
</evidence>
<reference evidence="5 6" key="1">
    <citation type="submission" date="2019-12" db="EMBL/GenBank/DDBJ databases">
        <title>the WGS of Blastococcus saxobsidens 67B17.</title>
        <authorList>
            <person name="Jiang Z."/>
        </authorList>
    </citation>
    <scope>NUCLEOTIDE SEQUENCE [LARGE SCALE GENOMIC DNA]</scope>
    <source>
        <strain evidence="5 6">67B17</strain>
    </source>
</reference>
<dbReference type="PANTHER" id="PTHR10668">
    <property type="entry name" value="PHYTOENE DEHYDROGENASE"/>
    <property type="match status" value="1"/>
</dbReference>